<name>A0ABD2J4U5_HETSC</name>
<accession>A0ABD2J4U5</accession>
<gene>
    <name evidence="3" type="ORF">niasHS_008935</name>
</gene>
<feature type="coiled-coil region" evidence="1">
    <location>
        <begin position="239"/>
        <end position="273"/>
    </location>
</feature>
<evidence type="ECO:0000313" key="3">
    <source>
        <dbReference type="EMBL" id="KAL3086162.1"/>
    </source>
</evidence>
<feature type="compositionally biased region" description="Basic and acidic residues" evidence="2">
    <location>
        <begin position="273"/>
        <end position="366"/>
    </location>
</feature>
<dbReference type="EMBL" id="JBICCN010000212">
    <property type="protein sequence ID" value="KAL3086162.1"/>
    <property type="molecule type" value="Genomic_DNA"/>
</dbReference>
<comment type="caution">
    <text evidence="3">The sequence shown here is derived from an EMBL/GenBank/DDBJ whole genome shotgun (WGS) entry which is preliminary data.</text>
</comment>
<keyword evidence="4" id="KW-1185">Reference proteome</keyword>
<sequence>MPNLNVIREDDAVNDFLVFLHYDQKLGHHIAKAYNETVFCPAKKQIRKEMVNQILQLTFSLAIRIAFSVIKYSQNVSYDEKRQLLAFPLSTGEHIIARLSELIELIGEQHRTVRNDHIGRQIDVVKTIQNIASMEPIQFYERKFTLYWHDWVNFDLFLSMAIRLSAQIERNDHLNVLLSASPNNHSDYFFFGYKMQITNGNLVEMNSPTWLVPYYVYWGNNKDPQMVRLFDHERSKKPLEEALVQREAKEHNMEQLMEELKHLQIEEEIGENKNKEKVEEIGEKGDKKGKGKKEEKECKDDKKGKGKKEEKEDKKGKGKKEEKEGKEDKKEKGKKEEKEDKKGKGKNEEKEDKKGKGKKEEKEDKKGKGKKRV</sequence>
<dbReference type="Proteomes" id="UP001620645">
    <property type="component" value="Unassembled WGS sequence"/>
</dbReference>
<organism evidence="3 4">
    <name type="scientific">Heterodera schachtii</name>
    <name type="common">Sugarbeet cyst nematode worm</name>
    <name type="synonym">Tylenchus schachtii</name>
    <dbReference type="NCBI Taxonomy" id="97005"/>
    <lineage>
        <taxon>Eukaryota</taxon>
        <taxon>Metazoa</taxon>
        <taxon>Ecdysozoa</taxon>
        <taxon>Nematoda</taxon>
        <taxon>Chromadorea</taxon>
        <taxon>Rhabditida</taxon>
        <taxon>Tylenchina</taxon>
        <taxon>Tylenchomorpha</taxon>
        <taxon>Tylenchoidea</taxon>
        <taxon>Heteroderidae</taxon>
        <taxon>Heteroderinae</taxon>
        <taxon>Heterodera</taxon>
    </lineage>
</organism>
<protein>
    <submittedName>
        <fullName evidence="3">Uncharacterized protein</fullName>
    </submittedName>
</protein>
<reference evidence="3 4" key="1">
    <citation type="submission" date="2024-10" db="EMBL/GenBank/DDBJ databases">
        <authorList>
            <person name="Kim D."/>
        </authorList>
    </citation>
    <scope>NUCLEOTIDE SEQUENCE [LARGE SCALE GENOMIC DNA]</scope>
    <source>
        <strain evidence="3">Taebaek</strain>
    </source>
</reference>
<evidence type="ECO:0000256" key="2">
    <source>
        <dbReference type="SAM" id="MobiDB-lite"/>
    </source>
</evidence>
<dbReference type="AlphaFoldDB" id="A0ABD2J4U5"/>
<feature type="region of interest" description="Disordered" evidence="2">
    <location>
        <begin position="273"/>
        <end position="373"/>
    </location>
</feature>
<evidence type="ECO:0000313" key="4">
    <source>
        <dbReference type="Proteomes" id="UP001620645"/>
    </source>
</evidence>
<evidence type="ECO:0000256" key="1">
    <source>
        <dbReference type="SAM" id="Coils"/>
    </source>
</evidence>
<keyword evidence="1" id="KW-0175">Coiled coil</keyword>
<proteinExistence type="predicted"/>